<feature type="domain" description="SUN" evidence="6">
    <location>
        <begin position="163"/>
        <end position="362"/>
    </location>
</feature>
<dbReference type="InParanoid" id="A0A409WB09"/>
<name>A0A409WB09_9AGAR</name>
<proteinExistence type="predicted"/>
<dbReference type="InterPro" id="IPR045119">
    <property type="entry name" value="SUN1-5"/>
</dbReference>
<reference evidence="7 8" key="1">
    <citation type="journal article" date="2018" name="Evol. Lett.">
        <title>Horizontal gene cluster transfer increased hallucinogenic mushroom diversity.</title>
        <authorList>
            <person name="Reynolds H.T."/>
            <person name="Vijayakumar V."/>
            <person name="Gluck-Thaler E."/>
            <person name="Korotkin H.B."/>
            <person name="Matheny P.B."/>
            <person name="Slot J.C."/>
        </authorList>
    </citation>
    <scope>NUCLEOTIDE SEQUENCE [LARGE SCALE GENOMIC DNA]</scope>
    <source>
        <strain evidence="7 8">2629</strain>
    </source>
</reference>
<comment type="subcellular location">
    <subcellularLocation>
        <location evidence="1">Membrane</location>
    </subcellularLocation>
</comment>
<dbReference type="OrthoDB" id="342281at2759"/>
<keyword evidence="4 5" id="KW-0472">Membrane</keyword>
<dbReference type="EMBL" id="NHTK01005648">
    <property type="protein sequence ID" value="PPQ75694.1"/>
    <property type="molecule type" value="Genomic_DNA"/>
</dbReference>
<evidence type="ECO:0000256" key="3">
    <source>
        <dbReference type="ARBA" id="ARBA00022989"/>
    </source>
</evidence>
<dbReference type="Gene3D" id="2.60.120.260">
    <property type="entry name" value="Galactose-binding domain-like"/>
    <property type="match status" value="1"/>
</dbReference>
<evidence type="ECO:0000256" key="1">
    <source>
        <dbReference type="ARBA" id="ARBA00004370"/>
    </source>
</evidence>
<dbReference type="GO" id="GO:0034993">
    <property type="term" value="C:meiotic nuclear membrane microtubule tethering complex"/>
    <property type="evidence" value="ECO:0007669"/>
    <property type="project" value="TreeGrafter"/>
</dbReference>
<evidence type="ECO:0000313" key="8">
    <source>
        <dbReference type="Proteomes" id="UP000284842"/>
    </source>
</evidence>
<evidence type="ECO:0000259" key="6">
    <source>
        <dbReference type="PROSITE" id="PS51469"/>
    </source>
</evidence>
<gene>
    <name evidence="7" type="ORF">CVT24_002537</name>
</gene>
<dbReference type="GO" id="GO:0043495">
    <property type="term" value="F:protein-membrane adaptor activity"/>
    <property type="evidence" value="ECO:0007669"/>
    <property type="project" value="TreeGrafter"/>
</dbReference>
<keyword evidence="2 5" id="KW-0812">Transmembrane</keyword>
<dbReference type="PANTHER" id="PTHR12911:SF8">
    <property type="entry name" value="KLAROID PROTEIN-RELATED"/>
    <property type="match status" value="1"/>
</dbReference>
<dbReference type="PANTHER" id="PTHR12911">
    <property type="entry name" value="SAD1/UNC-84-LIKE PROTEIN-RELATED"/>
    <property type="match status" value="1"/>
</dbReference>
<dbReference type="Pfam" id="PF07738">
    <property type="entry name" value="Sad1_UNC"/>
    <property type="match status" value="1"/>
</dbReference>
<dbReference type="AlphaFoldDB" id="A0A409WB09"/>
<evidence type="ECO:0000256" key="4">
    <source>
        <dbReference type="ARBA" id="ARBA00023136"/>
    </source>
</evidence>
<comment type="caution">
    <text evidence="7">The sequence shown here is derived from an EMBL/GenBank/DDBJ whole genome shotgun (WGS) entry which is preliminary data.</text>
</comment>
<protein>
    <recommendedName>
        <fullName evidence="6">SUN domain-containing protein</fullName>
    </recommendedName>
</protein>
<sequence length="362" mass="40614">MINRATILHNDYLSANISLECFTVVDPKPLLDSEEDSEGLKPNRLYHWPKTRFALKIIIVGFLGLVQSLQWWLTATDSIRVLCHISGQDNSTYQFVGQVCNWAIVESRGSTYKHRNGTVLFQAEQVHHFNQRLDKQETTLQQIRGYLGLDVDVDHDVALQGSGASIIPEFTSPTLTPHHSGLQSWFASVPSSQRPVIQPGVVLEENLVVGECWEFYGQQGVIGIQLPTYTNITAFSINYIPANRLSQHSKQRAPRSITVWGLAQLSQLRESDLSTIETRAIKDFTQSGRVPSGLVKEDVFVPIIKANYNLDLNPRHTVFSDTAEHHSILRNCLYNVVVLEITNNWGANSTCLYHVGIHGTIA</sequence>
<dbReference type="Proteomes" id="UP000284842">
    <property type="component" value="Unassembled WGS sequence"/>
</dbReference>
<evidence type="ECO:0000256" key="2">
    <source>
        <dbReference type="ARBA" id="ARBA00022692"/>
    </source>
</evidence>
<dbReference type="InterPro" id="IPR012919">
    <property type="entry name" value="SUN_dom"/>
</dbReference>
<accession>A0A409WB09</accession>
<feature type="transmembrane region" description="Helical" evidence="5">
    <location>
        <begin position="53"/>
        <end position="73"/>
    </location>
</feature>
<evidence type="ECO:0000256" key="5">
    <source>
        <dbReference type="SAM" id="Phobius"/>
    </source>
</evidence>
<keyword evidence="3 5" id="KW-1133">Transmembrane helix</keyword>
<dbReference type="PROSITE" id="PS51469">
    <property type="entry name" value="SUN"/>
    <property type="match status" value="1"/>
</dbReference>
<evidence type="ECO:0000313" key="7">
    <source>
        <dbReference type="EMBL" id="PPQ75694.1"/>
    </source>
</evidence>
<organism evidence="7 8">
    <name type="scientific">Panaeolus cyanescens</name>
    <dbReference type="NCBI Taxonomy" id="181874"/>
    <lineage>
        <taxon>Eukaryota</taxon>
        <taxon>Fungi</taxon>
        <taxon>Dikarya</taxon>
        <taxon>Basidiomycota</taxon>
        <taxon>Agaricomycotina</taxon>
        <taxon>Agaricomycetes</taxon>
        <taxon>Agaricomycetidae</taxon>
        <taxon>Agaricales</taxon>
        <taxon>Agaricineae</taxon>
        <taxon>Galeropsidaceae</taxon>
        <taxon>Panaeolus</taxon>
    </lineage>
</organism>
<dbReference type="STRING" id="181874.A0A409WB09"/>
<keyword evidence="8" id="KW-1185">Reference proteome</keyword>